<reference evidence="3 4" key="1">
    <citation type="journal article" date="2016" name="PLoS ONE">
        <title>Sequence Assembly of Yarrowia lipolytica Strain W29/CLIB89 Shows Transposable Element Diversity.</title>
        <authorList>
            <person name="Magnan C."/>
            <person name="Yu J."/>
            <person name="Chang I."/>
            <person name="Jahn E."/>
            <person name="Kanomata Y."/>
            <person name="Wu J."/>
            <person name="Zeller M."/>
            <person name="Oakes M."/>
            <person name="Baldi P."/>
            <person name="Sandmeyer S."/>
        </authorList>
    </citation>
    <scope>NUCLEOTIDE SEQUENCE [LARGE SCALE GENOMIC DNA]</scope>
    <source>
        <strain evidence="4">CLIB89(W29)</strain>
    </source>
</reference>
<gene>
    <name evidence="3" type="ORF">YALI1_E18895g</name>
</gene>
<dbReference type="EMBL" id="CP017557">
    <property type="protein sequence ID" value="AOW05465.1"/>
    <property type="molecule type" value="Genomic_DNA"/>
</dbReference>
<keyword evidence="2" id="KW-0812">Transmembrane</keyword>
<dbReference type="eggNOG" id="KOG2226">
    <property type="taxonomic scope" value="Eukaryota"/>
</dbReference>
<sequence length="725" mass="81610">MNHEHLYKYFYFCFYFYAMLSQFIYFCLHLTIQPLPLSPCTRDLGSGHLTTLNIPTCTSMGQTESKQTFRTEIFRLSTDSSIPESDTIFWSKLWMVPENASDIFTLVGENDVRTALQTFPDNIATLVRVVSQQIINCDDTTPEPQLLNCIRVLTRVLPIVFESGTKTFDDDLFWSNDILGEKLVTKLVSLLFNKKLCGTSQIWEMGVGCHSVEGGVTSAQEGNRCEILRLLVCCSCKQLYTSVNHVTTQGSRFLTCIVSGLGKSDTLLLLCSLLNLSLVRLLRDANAFQTVVFGGSQTAFWALELLLLLVVYYPPEPGVKNNFRYFLGKLKQDVDFEFIARHISEILAKFSASSGSILTGKKETRTNEIICLLWEIIQTNKRFLPWLLKKGYLDNIILSILQQIKMCESTQTLRLLSNFLLYLSDDDVVVSSFDDGTVNFNYVLGQLFSVITQPREEINPIIPTLVECIYNLSVQAKHIDYTVSCQLVDIFDVLSSPSFLFANSTNRFLLELTLESINAMLEYNFQANKSLVFVLQKRRSSFEKLHRLVKEKGKEPTNGEEDLSWLEDLPLDTIDTVYAMIESSVPGLNTYSAVPPPSSSTSPASDEPKTTKDTPSTMIDTIGTLNPPVQPTKFHKIEFQWDPVLLGWYLSLIWTSLYTHEARVGRQVTSLADTVGTGYSTGAAAVGVWNRTHTKLFKVQQSVAAPNLGAVDAVALNVWKRITNR</sequence>
<dbReference type="PANTHER" id="PTHR21575:SF12">
    <property type="entry name" value="PROTEIN HID1"/>
    <property type="match status" value="1"/>
</dbReference>
<dbReference type="GeneID" id="2911558"/>
<keyword evidence="2" id="KW-1133">Transmembrane helix</keyword>
<evidence type="ECO:0008006" key="5">
    <source>
        <dbReference type="Google" id="ProtNLM"/>
    </source>
</evidence>
<dbReference type="GO" id="GO:0000138">
    <property type="term" value="C:Golgi trans cisterna"/>
    <property type="evidence" value="ECO:0007669"/>
    <property type="project" value="TreeGrafter"/>
</dbReference>
<feature type="region of interest" description="Disordered" evidence="1">
    <location>
        <begin position="591"/>
        <end position="619"/>
    </location>
</feature>
<dbReference type="Pfam" id="PF12722">
    <property type="entry name" value="Hid1"/>
    <property type="match status" value="2"/>
</dbReference>
<dbReference type="KEGG" id="yli:2911558"/>
<name>A0A1D8NIL9_YARLL</name>
<dbReference type="VEuPathDB" id="FungiDB:YALI0_E15664g"/>
<protein>
    <recommendedName>
        <fullName evidence="5">Dymeclin</fullName>
    </recommendedName>
</protein>
<dbReference type="RefSeq" id="XP_503991.3">
    <property type="nucleotide sequence ID" value="XM_503991.3"/>
</dbReference>
<evidence type="ECO:0000313" key="3">
    <source>
        <dbReference type="EMBL" id="AOW05465.1"/>
    </source>
</evidence>
<evidence type="ECO:0000256" key="2">
    <source>
        <dbReference type="SAM" id="Phobius"/>
    </source>
</evidence>
<feature type="transmembrane region" description="Helical" evidence="2">
    <location>
        <begin position="12"/>
        <end position="32"/>
    </location>
</feature>
<evidence type="ECO:0000313" key="4">
    <source>
        <dbReference type="Proteomes" id="UP000182444"/>
    </source>
</evidence>
<dbReference type="GO" id="GO:0005797">
    <property type="term" value="C:Golgi medial cisterna"/>
    <property type="evidence" value="ECO:0007669"/>
    <property type="project" value="TreeGrafter"/>
</dbReference>
<evidence type="ECO:0000256" key="1">
    <source>
        <dbReference type="SAM" id="MobiDB-lite"/>
    </source>
</evidence>
<accession>A0A1D8NIL9</accession>
<dbReference type="Proteomes" id="UP000182444">
    <property type="component" value="Chromosome 1E"/>
</dbReference>
<keyword evidence="2" id="KW-0472">Membrane</keyword>
<dbReference type="VEuPathDB" id="FungiDB:YALI1_E18895g"/>
<organism evidence="3 4">
    <name type="scientific">Yarrowia lipolytica</name>
    <name type="common">Candida lipolytica</name>
    <dbReference type="NCBI Taxonomy" id="4952"/>
    <lineage>
        <taxon>Eukaryota</taxon>
        <taxon>Fungi</taxon>
        <taxon>Dikarya</taxon>
        <taxon>Ascomycota</taxon>
        <taxon>Saccharomycotina</taxon>
        <taxon>Dipodascomycetes</taxon>
        <taxon>Dipodascales</taxon>
        <taxon>Dipodascales incertae sedis</taxon>
        <taxon>Yarrowia</taxon>
    </lineage>
</organism>
<dbReference type="InterPro" id="IPR026705">
    <property type="entry name" value="Hid-1/Ecm30"/>
</dbReference>
<proteinExistence type="predicted"/>
<dbReference type="GO" id="GO:0016020">
    <property type="term" value="C:membrane"/>
    <property type="evidence" value="ECO:0007669"/>
    <property type="project" value="TreeGrafter"/>
</dbReference>
<dbReference type="PANTHER" id="PTHR21575">
    <property type="entry name" value="PROTEIN HID1"/>
    <property type="match status" value="1"/>
</dbReference>
<dbReference type="AlphaFoldDB" id="A0A1D8NIL9"/>